<feature type="region of interest" description="Disordered" evidence="11">
    <location>
        <begin position="528"/>
        <end position="552"/>
    </location>
</feature>
<feature type="region of interest" description="Disordered" evidence="11">
    <location>
        <begin position="699"/>
        <end position="720"/>
    </location>
</feature>
<reference evidence="12" key="1">
    <citation type="submission" date="2020-09" db="EMBL/GenBank/DDBJ databases">
        <authorList>
            <person name="Kikuchi T."/>
        </authorList>
    </citation>
    <scope>NUCLEOTIDE SEQUENCE</scope>
    <source>
        <strain evidence="12">Ka4C1</strain>
    </source>
</reference>
<keyword evidence="7" id="KW-0677">Repeat</keyword>
<keyword evidence="13" id="KW-1185">Reference proteome</keyword>
<proteinExistence type="inferred from homology"/>
<dbReference type="PANTHER" id="PTHR45954:SF1">
    <property type="entry name" value="LD33695P"/>
    <property type="match status" value="1"/>
</dbReference>
<evidence type="ECO:0000256" key="2">
    <source>
        <dbReference type="ARBA" id="ARBA00004496"/>
    </source>
</evidence>
<dbReference type="SMART" id="SM00390">
    <property type="entry name" value="GoLoco"/>
    <property type="match status" value="4"/>
</dbReference>
<evidence type="ECO:0000256" key="5">
    <source>
        <dbReference type="ARBA" id="ARBA00022490"/>
    </source>
</evidence>
<comment type="subcellular location">
    <subcellularLocation>
        <location evidence="1">Cell membrane</location>
    </subcellularLocation>
    <subcellularLocation>
        <location evidence="2">Cytoplasm</location>
    </subcellularLocation>
</comment>
<gene>
    <name evidence="12" type="ORF">BXYJ_LOCUS3936</name>
</gene>
<comment type="caution">
    <text evidence="12">The sequence shown here is derived from an EMBL/GenBank/DDBJ whole genome shotgun (WGS) entry which is preliminary data.</text>
</comment>
<evidence type="ECO:0000256" key="1">
    <source>
        <dbReference type="ARBA" id="ARBA00004236"/>
    </source>
</evidence>
<evidence type="ECO:0000256" key="11">
    <source>
        <dbReference type="SAM" id="MobiDB-lite"/>
    </source>
</evidence>
<feature type="repeat" description="TPR" evidence="10">
    <location>
        <begin position="225"/>
        <end position="258"/>
    </location>
</feature>
<dbReference type="EMBL" id="CAJFDI010000002">
    <property type="protein sequence ID" value="CAD5215251.1"/>
    <property type="molecule type" value="Genomic_DNA"/>
</dbReference>
<keyword evidence="4" id="KW-1003">Cell membrane</keyword>
<evidence type="ECO:0000256" key="7">
    <source>
        <dbReference type="ARBA" id="ARBA00022737"/>
    </source>
</evidence>
<dbReference type="OrthoDB" id="286233at2759"/>
<organism evidence="12 13">
    <name type="scientific">Bursaphelenchus xylophilus</name>
    <name type="common">Pinewood nematode worm</name>
    <name type="synonym">Aphelenchoides xylophilus</name>
    <dbReference type="NCBI Taxonomy" id="6326"/>
    <lineage>
        <taxon>Eukaryota</taxon>
        <taxon>Metazoa</taxon>
        <taxon>Ecdysozoa</taxon>
        <taxon>Nematoda</taxon>
        <taxon>Chromadorea</taxon>
        <taxon>Rhabditida</taxon>
        <taxon>Tylenchina</taxon>
        <taxon>Tylenchomorpha</taxon>
        <taxon>Aphelenchoidea</taxon>
        <taxon>Aphelenchoididae</taxon>
        <taxon>Bursaphelenchus</taxon>
    </lineage>
</organism>
<dbReference type="InterPro" id="IPR011990">
    <property type="entry name" value="TPR-like_helical_dom_sf"/>
</dbReference>
<comment type="similarity">
    <text evidence="3">Belongs to the GPSM family.</text>
</comment>
<name>A0A7I8WQH7_BURXY</name>
<evidence type="ECO:0000256" key="6">
    <source>
        <dbReference type="ARBA" id="ARBA00022553"/>
    </source>
</evidence>
<evidence type="ECO:0000256" key="10">
    <source>
        <dbReference type="PROSITE-ProRule" id="PRU00339"/>
    </source>
</evidence>
<protein>
    <submittedName>
        <fullName evidence="12">(pine wood nematode) hypothetical protein</fullName>
    </submittedName>
</protein>
<accession>A0A7I8WQH7</accession>
<dbReference type="GO" id="GO:0005092">
    <property type="term" value="F:GDP-dissociation inhibitor activity"/>
    <property type="evidence" value="ECO:0007669"/>
    <property type="project" value="TreeGrafter"/>
</dbReference>
<dbReference type="GO" id="GO:0000132">
    <property type="term" value="P:establishment of mitotic spindle orientation"/>
    <property type="evidence" value="ECO:0007669"/>
    <property type="project" value="TreeGrafter"/>
</dbReference>
<dbReference type="AlphaFoldDB" id="A0A7I8WQH7"/>
<dbReference type="GO" id="GO:0005938">
    <property type="term" value="C:cell cortex"/>
    <property type="evidence" value="ECO:0007669"/>
    <property type="project" value="TreeGrafter"/>
</dbReference>
<evidence type="ECO:0000256" key="3">
    <source>
        <dbReference type="ARBA" id="ARBA00006600"/>
    </source>
</evidence>
<dbReference type="GO" id="GO:0005886">
    <property type="term" value="C:plasma membrane"/>
    <property type="evidence" value="ECO:0007669"/>
    <property type="project" value="UniProtKB-SubCell"/>
</dbReference>
<evidence type="ECO:0000313" key="12">
    <source>
        <dbReference type="EMBL" id="CAD5215251.1"/>
    </source>
</evidence>
<keyword evidence="5" id="KW-0963">Cytoplasm</keyword>
<feature type="region of interest" description="Disordered" evidence="11">
    <location>
        <begin position="745"/>
        <end position="771"/>
    </location>
</feature>
<dbReference type="SUPFAM" id="SSF48452">
    <property type="entry name" value="TPR-like"/>
    <property type="match status" value="2"/>
</dbReference>
<dbReference type="InterPro" id="IPR019734">
    <property type="entry name" value="TPR_rpt"/>
</dbReference>
<dbReference type="Pfam" id="PF02188">
    <property type="entry name" value="GoLoco"/>
    <property type="match status" value="1"/>
</dbReference>
<evidence type="ECO:0000256" key="8">
    <source>
        <dbReference type="ARBA" id="ARBA00022803"/>
    </source>
</evidence>
<feature type="compositionally biased region" description="Basic and acidic residues" evidence="11">
    <location>
        <begin position="699"/>
        <end position="708"/>
    </location>
</feature>
<dbReference type="PROSITE" id="PS50877">
    <property type="entry name" value="GOLOCO"/>
    <property type="match status" value="3"/>
</dbReference>
<keyword evidence="6" id="KW-0597">Phosphoprotein</keyword>
<dbReference type="InterPro" id="IPR003109">
    <property type="entry name" value="GoLoco_motif"/>
</dbReference>
<dbReference type="GO" id="GO:0001965">
    <property type="term" value="F:G-protein alpha-subunit binding"/>
    <property type="evidence" value="ECO:0007669"/>
    <property type="project" value="TreeGrafter"/>
</dbReference>
<dbReference type="Proteomes" id="UP000659654">
    <property type="component" value="Unassembled WGS sequence"/>
</dbReference>
<keyword evidence="9" id="KW-0472">Membrane</keyword>
<evidence type="ECO:0000256" key="4">
    <source>
        <dbReference type="ARBA" id="ARBA00022475"/>
    </source>
</evidence>
<dbReference type="EMBL" id="CAJFCV020000002">
    <property type="protein sequence ID" value="CAG9096850.1"/>
    <property type="molecule type" value="Genomic_DNA"/>
</dbReference>
<sequence>MDECRRLAQEGEEEIKRGNTQEGIQLLQNALAHGTQDTLLLSAIYSQLGNGYYAIRDFDSACKYHANDLLLSHVHNDPVMEIKTLCNMAHSLAMNGKVDEAIENAKTVIETSENIPDMAVYECRGYYALGFSCFQKFLIDSARLGFNDEGVINTIKGAIDAYEQCLKKSADGNGKILSGCSVVRSLTLGNLGISYYHLGQFTKAKQFYEMRLETAKSVGDRSAQLRTYTNLGNTCVQLGEYEGAVIYYSRALTIANRDKKRDHAAQLYFNLGSTAALQGSFKEAFSYHLSHLELAKALRDVAGECRAYLNLANCLENLDQLKKSLYFLAFYWNLAYKLNEQPLIEKARDAAEQMVQRHPQELVDKDDFVQVEDCSDLFAVKDAMEGSSKSSHCFKLSNLSESLESFIVDCSKKRRNSTPKRSRIYEVGEPSNPELADCGIQRNPVVVRSTKSSPADDNDEAFFDRISRFQSKQYDDQRCDIDILKDRTNEGRQGDTMNKMDTLETSARKSFSGKFKTIARKFKNSNSKISKSFSRPNNFKKSGSLSRDADTNSLFGTASVGPRCDDRSSRHSAIDFTSVGSGDLSLEYHANEDPTIPLGSTGKMESVSERTTESLQENVFGNEDSALEDRFRFLRKNPEDILDLIMNMQGRRMDEQRADPILPGLSGRDEYLKSLSEQNDGAMSERLYEIIMERQSHRLDDQRSELGGRPKSCSDLPELPHDMSELVITMSSRRLEDQRASLNPLKLSDSNLNSTGDNPPVRCASASATIN</sequence>
<feature type="compositionally biased region" description="Polar residues" evidence="11">
    <location>
        <begin position="748"/>
        <end position="757"/>
    </location>
</feature>
<dbReference type="InterPro" id="IPR052386">
    <property type="entry name" value="GPSM"/>
</dbReference>
<keyword evidence="8 10" id="KW-0802">TPR repeat</keyword>
<dbReference type="SMR" id="A0A7I8WQH7"/>
<evidence type="ECO:0000256" key="9">
    <source>
        <dbReference type="ARBA" id="ARBA00023136"/>
    </source>
</evidence>
<evidence type="ECO:0000313" key="13">
    <source>
        <dbReference type="Proteomes" id="UP000659654"/>
    </source>
</evidence>
<dbReference type="Proteomes" id="UP000582659">
    <property type="component" value="Unassembled WGS sequence"/>
</dbReference>
<dbReference type="PROSITE" id="PS50005">
    <property type="entry name" value="TPR"/>
    <property type="match status" value="1"/>
</dbReference>
<dbReference type="SMART" id="SM00028">
    <property type="entry name" value="TPR"/>
    <property type="match status" value="7"/>
</dbReference>
<dbReference type="Pfam" id="PF13424">
    <property type="entry name" value="TPR_12"/>
    <property type="match status" value="1"/>
</dbReference>
<dbReference type="Gene3D" id="1.25.40.10">
    <property type="entry name" value="Tetratricopeptide repeat domain"/>
    <property type="match status" value="2"/>
</dbReference>
<dbReference type="PANTHER" id="PTHR45954">
    <property type="entry name" value="LD33695P"/>
    <property type="match status" value="1"/>
</dbReference>
<feature type="compositionally biased region" description="Polar residues" evidence="11">
    <location>
        <begin position="535"/>
        <end position="552"/>
    </location>
</feature>